<feature type="transmembrane region" description="Helical" evidence="2">
    <location>
        <begin position="160"/>
        <end position="181"/>
    </location>
</feature>
<gene>
    <name evidence="3" type="ORF">BXYJ_LOCUS2343</name>
</gene>
<evidence type="ECO:0000313" key="6">
    <source>
        <dbReference type="WBParaSite" id="BXY_0668300.1"/>
    </source>
</evidence>
<proteinExistence type="inferred from homology"/>
<feature type="transmembrane region" description="Helical" evidence="2">
    <location>
        <begin position="99"/>
        <end position="121"/>
    </location>
</feature>
<feature type="transmembrane region" description="Helical" evidence="2">
    <location>
        <begin position="47"/>
        <end position="65"/>
    </location>
</feature>
<dbReference type="eggNOG" id="KOG3810">
    <property type="taxonomic scope" value="Eukaryota"/>
</dbReference>
<reference evidence="6" key="1">
    <citation type="submission" date="2016-11" db="UniProtKB">
        <authorList>
            <consortium name="WormBaseParasite"/>
        </authorList>
    </citation>
    <scope>IDENTIFICATION</scope>
</reference>
<dbReference type="Proteomes" id="UP000095284">
    <property type="component" value="Unplaced"/>
</dbReference>
<dbReference type="PANTHER" id="PTHR10686">
    <property type="entry name" value="FOLATE TRANSPORTER"/>
    <property type="match status" value="1"/>
</dbReference>
<feature type="transmembrane region" description="Helical" evidence="2">
    <location>
        <begin position="133"/>
        <end position="154"/>
    </location>
</feature>
<feature type="transmembrane region" description="Helical" evidence="2">
    <location>
        <begin position="223"/>
        <end position="242"/>
    </location>
</feature>
<dbReference type="WBParaSite" id="BXY_0668300.1">
    <property type="protein sequence ID" value="BXY_0668300.1"/>
    <property type="gene ID" value="BXY_0668300"/>
</dbReference>
<dbReference type="EMBL" id="CAJFCV020000001">
    <property type="protein sequence ID" value="CAG9087981.1"/>
    <property type="molecule type" value="Genomic_DNA"/>
</dbReference>
<evidence type="ECO:0000313" key="5">
    <source>
        <dbReference type="Proteomes" id="UP000659654"/>
    </source>
</evidence>
<dbReference type="Gene3D" id="1.20.1250.20">
    <property type="entry name" value="MFS general substrate transporter like domains"/>
    <property type="match status" value="1"/>
</dbReference>
<evidence type="ECO:0000313" key="4">
    <source>
        <dbReference type="Proteomes" id="UP000095284"/>
    </source>
</evidence>
<dbReference type="SUPFAM" id="SSF103473">
    <property type="entry name" value="MFS general substrate transporter"/>
    <property type="match status" value="1"/>
</dbReference>
<dbReference type="SMR" id="A0A1I7S108"/>
<dbReference type="InterPro" id="IPR036259">
    <property type="entry name" value="MFS_trans_sf"/>
</dbReference>
<dbReference type="EMBL" id="CAJFDI010000001">
    <property type="protein sequence ID" value="CAD5211267.1"/>
    <property type="molecule type" value="Genomic_DNA"/>
</dbReference>
<evidence type="ECO:0000313" key="3">
    <source>
        <dbReference type="EMBL" id="CAD5211267.1"/>
    </source>
</evidence>
<keyword evidence="5" id="KW-1185">Reference proteome</keyword>
<dbReference type="Proteomes" id="UP000659654">
    <property type="component" value="Unassembled WGS sequence"/>
</dbReference>
<feature type="transmembrane region" description="Helical" evidence="2">
    <location>
        <begin position="72"/>
        <end position="93"/>
    </location>
</feature>
<dbReference type="OrthoDB" id="18814at2759"/>
<accession>A0A1I7S108</accession>
<evidence type="ECO:0000256" key="2">
    <source>
        <dbReference type="SAM" id="Phobius"/>
    </source>
</evidence>
<feature type="transmembrane region" description="Helical" evidence="2">
    <location>
        <begin position="324"/>
        <end position="348"/>
    </location>
</feature>
<comment type="similarity">
    <text evidence="1">Belongs to the reduced folate carrier (RFC) transporter (TC 2.A.48) family.</text>
</comment>
<dbReference type="Proteomes" id="UP000582659">
    <property type="component" value="Unassembled WGS sequence"/>
</dbReference>
<dbReference type="NCBIfam" id="TIGR00806">
    <property type="entry name" value="rfc"/>
    <property type="match status" value="1"/>
</dbReference>
<feature type="transmembrane region" description="Helical" evidence="2">
    <location>
        <begin position="360"/>
        <end position="379"/>
    </location>
</feature>
<dbReference type="PANTHER" id="PTHR10686:SF20">
    <property type="entry name" value="FOLATE TRANSPORTER 1"/>
    <property type="match status" value="1"/>
</dbReference>
<sequence length="422" mass="48151">MRSNLVLAIVCIYGIAKEFRPATPFLTPFLVSEEKGFTNKEVYKQMYPFWTYSYLLVLIPVFILTDRLKYKPVVVLEALSLTATWTLLCFGTTIRHMQIMQIVFGIASASRIAYFSYIYAVVDKSQFKKVTSYIRSSALVGKFLAYLSAQVLILTSLADYLILNFITLGIVSIALVLSLLLPTVQRPKILNRISAEEEGLHNVPLTETSELQDKHSDKSQRNIVMYIISDSTVLIWSIWWALASCGSFQVANYVQSLWEPMQKEGQFVGNGFVECLNTLTSTLLTFSLQYIKFDWSKRSELVFFSSSLTSSLLLYGMAQTSSIWISYLFYIINSSLYQMLMAAATDTIAEKIESRRYSQIFGFNTFLALLLQSILTFTVNHQLDMEIRSQFFVYSVYFGAICAVFAVYCVISRCVKWFSKES</sequence>
<keyword evidence="2" id="KW-0472">Membrane</keyword>
<reference evidence="3" key="2">
    <citation type="submission" date="2020-09" db="EMBL/GenBank/DDBJ databases">
        <authorList>
            <person name="Kikuchi T."/>
        </authorList>
    </citation>
    <scope>NUCLEOTIDE SEQUENCE</scope>
    <source>
        <strain evidence="3">Ka4C1</strain>
    </source>
</reference>
<keyword evidence="2" id="KW-0812">Transmembrane</keyword>
<organism evidence="4 6">
    <name type="scientific">Bursaphelenchus xylophilus</name>
    <name type="common">Pinewood nematode worm</name>
    <name type="synonym">Aphelenchoides xylophilus</name>
    <dbReference type="NCBI Taxonomy" id="6326"/>
    <lineage>
        <taxon>Eukaryota</taxon>
        <taxon>Metazoa</taxon>
        <taxon>Ecdysozoa</taxon>
        <taxon>Nematoda</taxon>
        <taxon>Chromadorea</taxon>
        <taxon>Rhabditida</taxon>
        <taxon>Tylenchina</taxon>
        <taxon>Tylenchomorpha</taxon>
        <taxon>Aphelenchoidea</taxon>
        <taxon>Aphelenchoididae</taxon>
        <taxon>Bursaphelenchus</taxon>
    </lineage>
</organism>
<dbReference type="GO" id="GO:0090482">
    <property type="term" value="F:vitamin transmembrane transporter activity"/>
    <property type="evidence" value="ECO:0007669"/>
    <property type="project" value="InterPro"/>
</dbReference>
<dbReference type="GO" id="GO:0005886">
    <property type="term" value="C:plasma membrane"/>
    <property type="evidence" value="ECO:0007669"/>
    <property type="project" value="TreeGrafter"/>
</dbReference>
<name>A0A1I7S108_BURXY</name>
<dbReference type="Pfam" id="PF01770">
    <property type="entry name" value="Folate_carrier"/>
    <property type="match status" value="1"/>
</dbReference>
<evidence type="ECO:0000256" key="1">
    <source>
        <dbReference type="ARBA" id="ARBA00005773"/>
    </source>
</evidence>
<keyword evidence="2" id="KW-1133">Transmembrane helix</keyword>
<protein>
    <submittedName>
        <fullName evidence="3">(pine wood nematode) hypothetical protein</fullName>
    </submittedName>
</protein>
<dbReference type="AlphaFoldDB" id="A0A1I7S108"/>
<dbReference type="InterPro" id="IPR002666">
    <property type="entry name" value="Folate_carrier"/>
</dbReference>
<feature type="transmembrane region" description="Helical" evidence="2">
    <location>
        <begin position="391"/>
        <end position="411"/>
    </location>
</feature>